<organism evidence="2">
    <name type="scientific">Oikopleura dioica</name>
    <name type="common">Tunicate</name>
    <dbReference type="NCBI Taxonomy" id="34765"/>
    <lineage>
        <taxon>Eukaryota</taxon>
        <taxon>Metazoa</taxon>
        <taxon>Chordata</taxon>
        <taxon>Tunicata</taxon>
        <taxon>Appendicularia</taxon>
        <taxon>Copelata</taxon>
        <taxon>Oikopleuridae</taxon>
        <taxon>Oikopleura</taxon>
    </lineage>
</organism>
<accession>E4XEW1</accession>
<evidence type="ECO:0000256" key="1">
    <source>
        <dbReference type="SAM" id="Coils"/>
    </source>
</evidence>
<protein>
    <submittedName>
        <fullName evidence="2">Uncharacterized protein</fullName>
    </submittedName>
</protein>
<feature type="coiled-coil region" evidence="1">
    <location>
        <begin position="8"/>
        <end position="61"/>
    </location>
</feature>
<keyword evidence="1" id="KW-0175">Coiled coil</keyword>
<dbReference type="InParanoid" id="E4XEW1"/>
<keyword evidence="3" id="KW-1185">Reference proteome</keyword>
<proteinExistence type="predicted"/>
<gene>
    <name evidence="2" type="ORF">GSOID_T00008727001</name>
</gene>
<evidence type="ECO:0000313" key="3">
    <source>
        <dbReference type="Proteomes" id="UP000001307"/>
    </source>
</evidence>
<name>E4XEW1_OIKDI</name>
<dbReference type="EMBL" id="FN653043">
    <property type="protein sequence ID" value="CBY09607.1"/>
    <property type="molecule type" value="Genomic_DNA"/>
</dbReference>
<reference evidence="2" key="1">
    <citation type="journal article" date="2010" name="Science">
        <title>Plasticity of animal genome architecture unmasked by rapid evolution of a pelagic tunicate.</title>
        <authorList>
            <person name="Denoeud F."/>
            <person name="Henriet S."/>
            <person name="Mungpakdee S."/>
            <person name="Aury J.M."/>
            <person name="Da Silva C."/>
            <person name="Brinkmann H."/>
            <person name="Mikhaleva J."/>
            <person name="Olsen L.C."/>
            <person name="Jubin C."/>
            <person name="Canestro C."/>
            <person name="Bouquet J.M."/>
            <person name="Danks G."/>
            <person name="Poulain J."/>
            <person name="Campsteijn C."/>
            <person name="Adamski M."/>
            <person name="Cross I."/>
            <person name="Yadetie F."/>
            <person name="Muffato M."/>
            <person name="Louis A."/>
            <person name="Butcher S."/>
            <person name="Tsagkogeorga G."/>
            <person name="Konrad A."/>
            <person name="Singh S."/>
            <person name="Jensen M.F."/>
            <person name="Cong E.H."/>
            <person name="Eikeseth-Otteraa H."/>
            <person name="Noel B."/>
            <person name="Anthouard V."/>
            <person name="Porcel B.M."/>
            <person name="Kachouri-Lafond R."/>
            <person name="Nishino A."/>
            <person name="Ugolini M."/>
            <person name="Chourrout P."/>
            <person name="Nishida H."/>
            <person name="Aasland R."/>
            <person name="Huzurbazar S."/>
            <person name="Westhof E."/>
            <person name="Delsuc F."/>
            <person name="Lehrach H."/>
            <person name="Reinhardt R."/>
            <person name="Weissenbach J."/>
            <person name="Roy S.W."/>
            <person name="Artiguenave F."/>
            <person name="Postlethwait J.H."/>
            <person name="Manak J.R."/>
            <person name="Thompson E.M."/>
            <person name="Jaillon O."/>
            <person name="Du Pasquier L."/>
            <person name="Boudinot P."/>
            <person name="Liberles D.A."/>
            <person name="Volff J.N."/>
            <person name="Philippe H."/>
            <person name="Lenhard B."/>
            <person name="Roest Crollius H."/>
            <person name="Wincker P."/>
            <person name="Chourrout D."/>
        </authorList>
    </citation>
    <scope>NUCLEOTIDE SEQUENCE [LARGE SCALE GENOMIC DNA]</scope>
</reference>
<sequence length="194" mass="22674">MSGHWLELMEANSRLREYMAECAEFYQRRAVDPRTMDTIRRAEMLRRTERLEDLVKDLTKQVETIISMSEFSRCAAERAHNIYNRLPDSVDEELRLARIEDDSLRNVHRRLLHACSTLENNKRDIEKSIHGGSTPSGGECRDLKDFRSDADVLVQHAFWKAIKQISALRVSLDHIIDNRLRLQEAERVNALRAE</sequence>
<evidence type="ECO:0000313" key="2">
    <source>
        <dbReference type="EMBL" id="CBY09607.1"/>
    </source>
</evidence>
<dbReference type="AlphaFoldDB" id="E4XEW1"/>
<dbReference type="Proteomes" id="UP000001307">
    <property type="component" value="Unassembled WGS sequence"/>
</dbReference>